<accession>A0A1M6CVU3</accession>
<name>A0A1M6CVU3_9FIRM</name>
<gene>
    <name evidence="3" type="ORF">SAMN05444373_10063</name>
</gene>
<keyword evidence="2" id="KW-0732">Signal</keyword>
<evidence type="ECO:0000256" key="1">
    <source>
        <dbReference type="SAM" id="MobiDB-lite"/>
    </source>
</evidence>
<feature type="chain" id="PRO_5013291233" evidence="2">
    <location>
        <begin position="29"/>
        <end position="349"/>
    </location>
</feature>
<reference evidence="3 4" key="1">
    <citation type="submission" date="2016-11" db="EMBL/GenBank/DDBJ databases">
        <authorList>
            <person name="Varghese N."/>
            <person name="Submissions S."/>
        </authorList>
    </citation>
    <scope>NUCLEOTIDE SEQUENCE [LARGE SCALE GENOMIC DNA]</scope>
    <source>
        <strain evidence="3 4">DSM 19027</strain>
    </source>
</reference>
<keyword evidence="4" id="KW-1185">Reference proteome</keyword>
<feature type="region of interest" description="Disordered" evidence="1">
    <location>
        <begin position="33"/>
        <end position="62"/>
    </location>
</feature>
<organism evidence="3 4">
    <name type="scientific">Thermoclostridium caenicola</name>
    <dbReference type="NCBI Taxonomy" id="659425"/>
    <lineage>
        <taxon>Bacteria</taxon>
        <taxon>Bacillati</taxon>
        <taxon>Bacillota</taxon>
        <taxon>Clostridia</taxon>
        <taxon>Eubacteriales</taxon>
        <taxon>Oscillospiraceae</taxon>
        <taxon>Thermoclostridium</taxon>
    </lineage>
</organism>
<dbReference type="AlphaFoldDB" id="A0A1M6CVU3"/>
<sequence length="349" mass="38964">MAKCRSLIFHIVTLFLCLALLLAGCARMQDVTETDEPADTPEATAKETPAPEITPTPVPNPDAGLTESMVSDYFYRNYPDMTLLDCFIEDFDRDGHEEALAVAGFGDEISGFYILRYRNGDLVQVGDMAGNDSGYAIEHVEPVRMNGSNKTYIHAALTNFVNLYGFSLYALDGDEIRLLVTSASPTGVGDDGLLDLEDDGVYEGYYQHRWSYDVYYYPVFSTYLWKDGEFVPDICRIELPDYPDSIEDTIHEYLILSILDLDHCREADDRLAMLFTGDPGKAPELHLDAIAGALFNDIMELDDGLNLKVSRKGNQATARMSVADTDGTGYAYTFHLVKMDYGWSIKSIE</sequence>
<proteinExistence type="predicted"/>
<dbReference type="EMBL" id="FQZP01000006">
    <property type="protein sequence ID" value="SHI65106.1"/>
    <property type="molecule type" value="Genomic_DNA"/>
</dbReference>
<protein>
    <submittedName>
        <fullName evidence="3">Uncharacterized protein</fullName>
    </submittedName>
</protein>
<evidence type="ECO:0000313" key="4">
    <source>
        <dbReference type="Proteomes" id="UP000324781"/>
    </source>
</evidence>
<evidence type="ECO:0000313" key="3">
    <source>
        <dbReference type="EMBL" id="SHI65106.1"/>
    </source>
</evidence>
<feature type="signal peptide" evidence="2">
    <location>
        <begin position="1"/>
        <end position="28"/>
    </location>
</feature>
<dbReference type="PROSITE" id="PS51257">
    <property type="entry name" value="PROKAR_LIPOPROTEIN"/>
    <property type="match status" value="1"/>
</dbReference>
<dbReference type="Proteomes" id="UP000324781">
    <property type="component" value="Unassembled WGS sequence"/>
</dbReference>
<dbReference type="RefSeq" id="WP_149677881.1">
    <property type="nucleotide sequence ID" value="NZ_FQZP01000006.1"/>
</dbReference>
<dbReference type="OrthoDB" id="2628648at2"/>
<evidence type="ECO:0000256" key="2">
    <source>
        <dbReference type="SAM" id="SignalP"/>
    </source>
</evidence>